<dbReference type="Proteomes" id="UP000289738">
    <property type="component" value="Chromosome A06"/>
</dbReference>
<proteinExistence type="predicted"/>
<feature type="domain" description="F-box" evidence="1">
    <location>
        <begin position="11"/>
        <end position="51"/>
    </location>
</feature>
<gene>
    <name evidence="2" type="ORF">Ahy_A06g028949</name>
</gene>
<protein>
    <recommendedName>
        <fullName evidence="1">F-box domain-containing protein</fullName>
    </recommendedName>
</protein>
<evidence type="ECO:0000313" key="2">
    <source>
        <dbReference type="EMBL" id="RYR53729.1"/>
    </source>
</evidence>
<dbReference type="InterPro" id="IPR036047">
    <property type="entry name" value="F-box-like_dom_sf"/>
</dbReference>
<sequence length="391" mass="45644">MKHSPGDAVAGNKDLMTDIFLRLPAKDVIRCKCVCKEWLALISNPQFGYSHTLRFCRNNRYPRVLLLRKISDDTGNMKVCVVPFRSNDQNTLVENNICEPVSSILQSCNGLLLCDANTPPQSTNPRTKNFEQRCSYRVINPAINCCFNLTYNSIKPYPHFLMPFLYYEPQESPYYKVILFSEFSWTSQRGAVEISVYSSETDSWTEYGVFYQGVPVKFGVYCNGFVHWFSPHKILIYFDIKKLCFNELRWTSYEFCILNVQYFGQSGGNLHLVVANPKRELEYHIWELEKDYCGWILKYHMDLNRICEGVNLKVQYHADQVSMSVVCQENEEEDSAILFLSDSNDDEKIKIVSYNLNNHGSRILHELNQEYSFKALQYFETLSRTTRFDHV</sequence>
<dbReference type="SMART" id="SM00256">
    <property type="entry name" value="FBOX"/>
    <property type="match status" value="1"/>
</dbReference>
<accession>A0A445CRX9</accession>
<evidence type="ECO:0000259" key="1">
    <source>
        <dbReference type="SMART" id="SM00256"/>
    </source>
</evidence>
<dbReference type="OrthoDB" id="1848451at2759"/>
<keyword evidence="3" id="KW-1185">Reference proteome</keyword>
<dbReference type="STRING" id="3818.A0A445CRX9"/>
<reference evidence="2 3" key="1">
    <citation type="submission" date="2019-01" db="EMBL/GenBank/DDBJ databases">
        <title>Sequencing of cultivated peanut Arachis hypogaea provides insights into genome evolution and oil improvement.</title>
        <authorList>
            <person name="Chen X."/>
        </authorList>
    </citation>
    <scope>NUCLEOTIDE SEQUENCE [LARGE SCALE GENOMIC DNA]</scope>
    <source>
        <strain evidence="3">cv. Fuhuasheng</strain>
        <tissue evidence="2">Leaves</tissue>
    </source>
</reference>
<comment type="caution">
    <text evidence="2">The sequence shown here is derived from an EMBL/GenBank/DDBJ whole genome shotgun (WGS) entry which is preliminary data.</text>
</comment>
<dbReference type="Gene3D" id="1.20.1280.50">
    <property type="match status" value="1"/>
</dbReference>
<dbReference type="Pfam" id="PF00646">
    <property type="entry name" value="F-box"/>
    <property type="match status" value="1"/>
</dbReference>
<dbReference type="InterPro" id="IPR055290">
    <property type="entry name" value="At3g26010-like"/>
</dbReference>
<dbReference type="InterPro" id="IPR001810">
    <property type="entry name" value="F-box_dom"/>
</dbReference>
<dbReference type="SUPFAM" id="SSF81383">
    <property type="entry name" value="F-box domain"/>
    <property type="match status" value="1"/>
</dbReference>
<dbReference type="EMBL" id="SDMP01000006">
    <property type="protein sequence ID" value="RYR53729.1"/>
    <property type="molecule type" value="Genomic_DNA"/>
</dbReference>
<name>A0A445CRX9_ARAHY</name>
<dbReference type="PANTHER" id="PTHR35546:SF25">
    <property type="entry name" value="F-BOX DOMAIN-CONTAINING PROTEIN"/>
    <property type="match status" value="1"/>
</dbReference>
<dbReference type="AlphaFoldDB" id="A0A445CRX9"/>
<dbReference type="CDD" id="cd22157">
    <property type="entry name" value="F-box_AtFBW1-like"/>
    <property type="match status" value="1"/>
</dbReference>
<evidence type="ECO:0000313" key="3">
    <source>
        <dbReference type="Proteomes" id="UP000289738"/>
    </source>
</evidence>
<organism evidence="2 3">
    <name type="scientific">Arachis hypogaea</name>
    <name type="common">Peanut</name>
    <dbReference type="NCBI Taxonomy" id="3818"/>
    <lineage>
        <taxon>Eukaryota</taxon>
        <taxon>Viridiplantae</taxon>
        <taxon>Streptophyta</taxon>
        <taxon>Embryophyta</taxon>
        <taxon>Tracheophyta</taxon>
        <taxon>Spermatophyta</taxon>
        <taxon>Magnoliopsida</taxon>
        <taxon>eudicotyledons</taxon>
        <taxon>Gunneridae</taxon>
        <taxon>Pentapetalae</taxon>
        <taxon>rosids</taxon>
        <taxon>fabids</taxon>
        <taxon>Fabales</taxon>
        <taxon>Fabaceae</taxon>
        <taxon>Papilionoideae</taxon>
        <taxon>50 kb inversion clade</taxon>
        <taxon>dalbergioids sensu lato</taxon>
        <taxon>Dalbergieae</taxon>
        <taxon>Pterocarpus clade</taxon>
        <taxon>Arachis</taxon>
    </lineage>
</organism>
<dbReference type="PANTHER" id="PTHR35546">
    <property type="entry name" value="F-BOX PROTEIN INTERACTION DOMAIN PROTEIN-RELATED"/>
    <property type="match status" value="1"/>
</dbReference>